<feature type="binding site" evidence="9">
    <location>
        <position position="88"/>
    </location>
    <ligand>
        <name>L-citrulline</name>
        <dbReference type="ChEBI" id="CHEBI:57743"/>
    </ligand>
</feature>
<dbReference type="CDD" id="cd01999">
    <property type="entry name" value="ASS"/>
    <property type="match status" value="1"/>
</dbReference>
<dbReference type="InterPro" id="IPR001518">
    <property type="entry name" value="Arginosuc_synth"/>
</dbReference>
<feature type="binding site" evidence="9">
    <location>
        <position position="123"/>
    </location>
    <ligand>
        <name>L-citrulline</name>
        <dbReference type="ChEBI" id="CHEBI:57743"/>
    </ligand>
</feature>
<name>A0A1H6QSI6_9GAMM</name>
<dbReference type="PROSITE" id="PS00565">
    <property type="entry name" value="ARGININOSUCCIN_SYN_2"/>
    <property type="match status" value="1"/>
</dbReference>
<feature type="binding site" evidence="9">
    <location>
        <position position="35"/>
    </location>
    <ligand>
        <name>ATP</name>
        <dbReference type="ChEBI" id="CHEBI:30616"/>
    </ligand>
</feature>
<dbReference type="GO" id="GO:0000053">
    <property type="term" value="P:argininosuccinate metabolic process"/>
    <property type="evidence" value="ECO:0007669"/>
    <property type="project" value="TreeGrafter"/>
</dbReference>
<dbReference type="Pfam" id="PF00764">
    <property type="entry name" value="Arginosuc_synth"/>
    <property type="match status" value="1"/>
</dbReference>
<proteinExistence type="inferred from homology"/>
<evidence type="ECO:0000256" key="8">
    <source>
        <dbReference type="ARBA" id="ARBA00022840"/>
    </source>
</evidence>
<dbReference type="Proteomes" id="UP000199420">
    <property type="component" value="Unassembled WGS sequence"/>
</dbReference>
<feature type="binding site" evidence="9">
    <location>
        <position position="119"/>
    </location>
    <ligand>
        <name>L-aspartate</name>
        <dbReference type="ChEBI" id="CHEBI:29991"/>
    </ligand>
</feature>
<dbReference type="InterPro" id="IPR048267">
    <property type="entry name" value="Arginosuc_syn_N"/>
</dbReference>
<dbReference type="Gene3D" id="3.90.1260.10">
    <property type="entry name" value="Argininosuccinate synthetase, chain A, domain 2"/>
    <property type="match status" value="1"/>
</dbReference>
<evidence type="ECO:0000256" key="5">
    <source>
        <dbReference type="ARBA" id="ARBA00022598"/>
    </source>
</evidence>
<comment type="pathway">
    <text evidence="1 9">Amino-acid biosynthesis; L-arginine biosynthesis; L-arginine from L-ornithine and carbamoyl phosphate: step 2/3.</text>
</comment>
<reference evidence="12 13" key="1">
    <citation type="submission" date="2016-10" db="EMBL/GenBank/DDBJ databases">
        <authorList>
            <person name="de Groot N.N."/>
        </authorList>
    </citation>
    <scope>NUCLEOTIDE SEQUENCE [LARGE SCALE GENOMIC DNA]</scope>
    <source>
        <strain evidence="12 13">DSM 26515</strain>
    </source>
</reference>
<evidence type="ECO:0000256" key="2">
    <source>
        <dbReference type="ARBA" id="ARBA00012286"/>
    </source>
</evidence>
<dbReference type="FunFam" id="3.40.50.620:FF:000141">
    <property type="entry name" value="Argininosuccinate synthase"/>
    <property type="match status" value="1"/>
</dbReference>
<evidence type="ECO:0000313" key="13">
    <source>
        <dbReference type="Proteomes" id="UP000199420"/>
    </source>
</evidence>
<feature type="domain" description="Arginosuccinate synthase-like N-terminal" evidence="10">
    <location>
        <begin position="6"/>
        <end position="159"/>
    </location>
</feature>
<dbReference type="InterPro" id="IPR024074">
    <property type="entry name" value="AS_cat/multimer_dom_body"/>
</dbReference>
<feature type="binding site" evidence="9">
    <location>
        <position position="127"/>
    </location>
    <ligand>
        <name>L-citrulline</name>
        <dbReference type="ChEBI" id="CHEBI:57743"/>
    </ligand>
</feature>
<dbReference type="HAMAP" id="MF_00005">
    <property type="entry name" value="Arg_succ_synth_type1"/>
    <property type="match status" value="1"/>
</dbReference>
<feature type="binding site" evidence="9">
    <location>
        <position position="123"/>
    </location>
    <ligand>
        <name>L-aspartate</name>
        <dbReference type="ChEBI" id="CHEBI:29991"/>
    </ligand>
</feature>
<dbReference type="Gene3D" id="3.40.50.620">
    <property type="entry name" value="HUPs"/>
    <property type="match status" value="1"/>
</dbReference>
<dbReference type="NCBIfam" id="NF003385">
    <property type="entry name" value="PRK04527.1"/>
    <property type="match status" value="1"/>
</dbReference>
<keyword evidence="13" id="KW-1185">Reference proteome</keyword>
<feature type="binding site" evidence="9">
    <location>
        <begin position="9"/>
        <end position="17"/>
    </location>
    <ligand>
        <name>ATP</name>
        <dbReference type="ChEBI" id="CHEBI:30616"/>
    </ligand>
</feature>
<dbReference type="OrthoDB" id="9801641at2"/>
<keyword evidence="5 9" id="KW-0436">Ligase</keyword>
<comment type="catalytic activity">
    <reaction evidence="9">
        <text>L-citrulline + L-aspartate + ATP = 2-(N(omega)-L-arginino)succinate + AMP + diphosphate + H(+)</text>
        <dbReference type="Rhea" id="RHEA:10932"/>
        <dbReference type="ChEBI" id="CHEBI:15378"/>
        <dbReference type="ChEBI" id="CHEBI:29991"/>
        <dbReference type="ChEBI" id="CHEBI:30616"/>
        <dbReference type="ChEBI" id="CHEBI:33019"/>
        <dbReference type="ChEBI" id="CHEBI:57472"/>
        <dbReference type="ChEBI" id="CHEBI:57743"/>
        <dbReference type="ChEBI" id="CHEBI:456215"/>
        <dbReference type="EC" id="6.3.4.5"/>
    </reaction>
</comment>
<evidence type="ECO:0000256" key="3">
    <source>
        <dbReference type="ARBA" id="ARBA00022490"/>
    </source>
</evidence>
<evidence type="ECO:0000259" key="10">
    <source>
        <dbReference type="Pfam" id="PF00764"/>
    </source>
</evidence>
<comment type="caution">
    <text evidence="9">Lacks conserved residue(s) required for the propagation of feature annotation.</text>
</comment>
<keyword evidence="8 9" id="KW-0067">ATP-binding</keyword>
<comment type="similarity">
    <text evidence="9">Belongs to the argininosuccinate synthase family. Type 1 subfamily.</text>
</comment>
<comment type="subunit">
    <text evidence="9">Homotetramer.</text>
</comment>
<dbReference type="PANTHER" id="PTHR11587">
    <property type="entry name" value="ARGININOSUCCINATE SYNTHASE"/>
    <property type="match status" value="1"/>
</dbReference>
<dbReference type="Gene3D" id="1.20.5.470">
    <property type="entry name" value="Single helix bin"/>
    <property type="match status" value="1"/>
</dbReference>
<organism evidence="12 13">
    <name type="scientific">Frateuria terrea</name>
    <dbReference type="NCBI Taxonomy" id="529704"/>
    <lineage>
        <taxon>Bacteria</taxon>
        <taxon>Pseudomonadati</taxon>
        <taxon>Pseudomonadota</taxon>
        <taxon>Gammaproteobacteria</taxon>
        <taxon>Lysobacterales</taxon>
        <taxon>Rhodanobacteraceae</taxon>
        <taxon>Frateuria</taxon>
    </lineage>
</organism>
<dbReference type="InterPro" id="IPR048268">
    <property type="entry name" value="Arginosuc_syn_C"/>
</dbReference>
<dbReference type="SUPFAM" id="SSF52402">
    <property type="entry name" value="Adenine nucleotide alpha hydrolases-like"/>
    <property type="match status" value="1"/>
</dbReference>
<dbReference type="SUPFAM" id="SSF69864">
    <property type="entry name" value="Argininosuccinate synthetase, C-terminal domain"/>
    <property type="match status" value="1"/>
</dbReference>
<dbReference type="GO" id="GO:0006526">
    <property type="term" value="P:L-arginine biosynthetic process"/>
    <property type="evidence" value="ECO:0007669"/>
    <property type="project" value="UniProtKB-UniRule"/>
</dbReference>
<accession>A0A1H6QSI6</accession>
<protein>
    <recommendedName>
        <fullName evidence="2 9">Argininosuccinate synthase</fullName>
        <ecNumber evidence="2 9">6.3.4.5</ecNumber>
    </recommendedName>
    <alternativeName>
        <fullName evidence="9">Citrulline--aspartate ligase</fullName>
    </alternativeName>
</protein>
<dbReference type="GO" id="GO:0005524">
    <property type="term" value="F:ATP binding"/>
    <property type="evidence" value="ECO:0007669"/>
    <property type="project" value="UniProtKB-UniRule"/>
</dbReference>
<dbReference type="EMBL" id="FNYC01000001">
    <property type="protein sequence ID" value="SEI41962.1"/>
    <property type="molecule type" value="Genomic_DNA"/>
</dbReference>
<evidence type="ECO:0000259" key="11">
    <source>
        <dbReference type="Pfam" id="PF20979"/>
    </source>
</evidence>
<gene>
    <name evidence="9" type="primary">argG</name>
    <name evidence="12" type="ORF">SAMN04487997_0548</name>
</gene>
<dbReference type="PANTHER" id="PTHR11587:SF2">
    <property type="entry name" value="ARGININOSUCCINATE SYNTHASE"/>
    <property type="match status" value="1"/>
</dbReference>
<dbReference type="InterPro" id="IPR018223">
    <property type="entry name" value="Arginosuc_synth_CS"/>
</dbReference>
<feature type="binding site" evidence="9">
    <location>
        <position position="117"/>
    </location>
    <ligand>
        <name>ATP</name>
        <dbReference type="ChEBI" id="CHEBI:30616"/>
    </ligand>
</feature>
<dbReference type="GO" id="GO:0005737">
    <property type="term" value="C:cytoplasm"/>
    <property type="evidence" value="ECO:0007669"/>
    <property type="project" value="UniProtKB-SubCell"/>
</dbReference>
<keyword evidence="7 9" id="KW-0547">Nucleotide-binding</keyword>
<dbReference type="EC" id="6.3.4.5" evidence="2 9"/>
<sequence>MSQQDIVLAFSGGLDTSFCVPYLKEQGWDVHTVFADTGGVDDEERAFIEHRARELGVASHLTVDGGPAIWNGFVKPFVWAGEAYQGQYPLLVSDRYLIVEAALKRCAELGTNAIAHGCTGMGNDQVRFDLAVKALGDYRIVAPIREIQKQHTQTRAYEQKYLEERGFGVRAKQQAYTINENLLGVTMSGGEIDRWQAPGEGARGWCRPRNEWPSEPLAVKIGFERGEAVSLDGERLPGHRLLAKLNALFARYGVGRGMYTGDTTIGLKGRIVFEAPGLVALLAAHRALEESVLSKQQNRFKPEVARKWVEVVYEGFFHDPLKTDLEAFLASSQATVSGVVTLQTHGGTVDAVAIESPRILNAKGATYAQSADWGVEEAEGFIKLFGMSSTLWAEVNRGAKE</sequence>
<evidence type="ECO:0000256" key="7">
    <source>
        <dbReference type="ARBA" id="ARBA00022741"/>
    </source>
</evidence>
<feature type="binding site" evidence="9">
    <location>
        <position position="93"/>
    </location>
    <ligand>
        <name>L-citrulline</name>
        <dbReference type="ChEBI" id="CHEBI:57743"/>
    </ligand>
</feature>
<keyword evidence="6 9" id="KW-0028">Amino-acid biosynthesis</keyword>
<dbReference type="PROSITE" id="PS00564">
    <property type="entry name" value="ARGININOSUCCIN_SYN_1"/>
    <property type="match status" value="1"/>
</dbReference>
<keyword evidence="3 9" id="KW-0963">Cytoplasm</keyword>
<evidence type="ECO:0000256" key="4">
    <source>
        <dbReference type="ARBA" id="ARBA00022571"/>
    </source>
</evidence>
<evidence type="ECO:0000313" key="12">
    <source>
        <dbReference type="EMBL" id="SEI41962.1"/>
    </source>
</evidence>
<dbReference type="STRING" id="529704.SAMN02927913_0464"/>
<dbReference type="GO" id="GO:0000050">
    <property type="term" value="P:urea cycle"/>
    <property type="evidence" value="ECO:0007669"/>
    <property type="project" value="TreeGrafter"/>
</dbReference>
<dbReference type="RefSeq" id="WP_091333149.1">
    <property type="nucleotide sequence ID" value="NZ_FNYC01000001.1"/>
</dbReference>
<feature type="domain" description="Arginosuccinate synthase C-terminal" evidence="11">
    <location>
        <begin position="176"/>
        <end position="391"/>
    </location>
</feature>
<dbReference type="InterPro" id="IPR023434">
    <property type="entry name" value="Arginosuc_synth_type_1_subfam"/>
</dbReference>
<evidence type="ECO:0000256" key="6">
    <source>
        <dbReference type="ARBA" id="ARBA00022605"/>
    </source>
</evidence>
<dbReference type="GO" id="GO:0004055">
    <property type="term" value="F:argininosuccinate synthase activity"/>
    <property type="evidence" value="ECO:0007669"/>
    <property type="project" value="UniProtKB-UniRule"/>
</dbReference>
<dbReference type="UniPathway" id="UPA00068">
    <property type="reaction ID" value="UER00113"/>
</dbReference>
<dbReference type="InterPro" id="IPR014729">
    <property type="entry name" value="Rossmann-like_a/b/a_fold"/>
</dbReference>
<keyword evidence="4 9" id="KW-0055">Arginine biosynthesis</keyword>
<evidence type="ECO:0000256" key="1">
    <source>
        <dbReference type="ARBA" id="ARBA00004967"/>
    </source>
</evidence>
<comment type="subcellular location">
    <subcellularLocation>
        <location evidence="9">Cytoplasm</location>
    </subcellularLocation>
</comment>
<evidence type="ECO:0000256" key="9">
    <source>
        <dbReference type="HAMAP-Rule" id="MF_00005"/>
    </source>
</evidence>
<dbReference type="Pfam" id="PF20979">
    <property type="entry name" value="Arginosuc_syn_C"/>
    <property type="match status" value="1"/>
</dbReference>
<dbReference type="NCBIfam" id="TIGR00032">
    <property type="entry name" value="argG"/>
    <property type="match status" value="1"/>
</dbReference>
<feature type="binding site" evidence="9">
    <location>
        <position position="124"/>
    </location>
    <ligand>
        <name>L-aspartate</name>
        <dbReference type="ChEBI" id="CHEBI:29991"/>
    </ligand>
</feature>
<dbReference type="AlphaFoldDB" id="A0A1H6QSI6"/>